<dbReference type="Proteomes" id="UP001240236">
    <property type="component" value="Unassembled WGS sequence"/>
</dbReference>
<gene>
    <name evidence="10" type="ORF">J2S42_001781</name>
</gene>
<evidence type="ECO:0000313" key="11">
    <source>
        <dbReference type="Proteomes" id="UP001240236"/>
    </source>
</evidence>
<dbReference type="InterPro" id="IPR027417">
    <property type="entry name" value="P-loop_NTPase"/>
</dbReference>
<evidence type="ECO:0000259" key="8">
    <source>
        <dbReference type="Pfam" id="PF00350"/>
    </source>
</evidence>
<keyword evidence="7" id="KW-0812">Transmembrane</keyword>
<keyword evidence="11" id="KW-1185">Reference proteome</keyword>
<reference evidence="10 11" key="1">
    <citation type="submission" date="2023-07" db="EMBL/GenBank/DDBJ databases">
        <title>Sequencing the genomes of 1000 actinobacteria strains.</title>
        <authorList>
            <person name="Klenk H.-P."/>
        </authorList>
    </citation>
    <scope>NUCLEOTIDE SEQUENCE [LARGE SCALE GENOMIC DNA]</scope>
    <source>
        <strain evidence="10 11">DSM 44709</strain>
    </source>
</reference>
<dbReference type="GO" id="GO:0003924">
    <property type="term" value="F:GTPase activity"/>
    <property type="evidence" value="ECO:0007669"/>
    <property type="project" value="InterPro"/>
</dbReference>
<dbReference type="GO" id="GO:0005525">
    <property type="term" value="F:GTP binding"/>
    <property type="evidence" value="ECO:0007669"/>
    <property type="project" value="UniProtKB-KW"/>
</dbReference>
<dbReference type="Pfam" id="PF21808">
    <property type="entry name" value="Dynamin-like_hel_bact"/>
    <property type="match status" value="1"/>
</dbReference>
<evidence type="ECO:0000256" key="2">
    <source>
        <dbReference type="ARBA" id="ARBA00022741"/>
    </source>
</evidence>
<dbReference type="AlphaFoldDB" id="A0AAE3VWX4"/>
<keyword evidence="3" id="KW-0378">Hydrolase</keyword>
<evidence type="ECO:0000256" key="5">
    <source>
        <dbReference type="ARBA" id="ARBA00023136"/>
    </source>
</evidence>
<evidence type="ECO:0000313" key="10">
    <source>
        <dbReference type="EMBL" id="MDQ0365112.1"/>
    </source>
</evidence>
<proteinExistence type="predicted"/>
<feature type="domain" description="BDLP-like helical" evidence="9">
    <location>
        <begin position="268"/>
        <end position="616"/>
    </location>
</feature>
<evidence type="ECO:0000256" key="1">
    <source>
        <dbReference type="ARBA" id="ARBA00004370"/>
    </source>
</evidence>
<feature type="domain" description="Dynamin N-terminal" evidence="8">
    <location>
        <begin position="63"/>
        <end position="228"/>
    </location>
</feature>
<evidence type="ECO:0000256" key="3">
    <source>
        <dbReference type="ARBA" id="ARBA00022801"/>
    </source>
</evidence>
<feature type="transmembrane region" description="Helical" evidence="7">
    <location>
        <begin position="508"/>
        <end position="528"/>
    </location>
</feature>
<dbReference type="InterPro" id="IPR045063">
    <property type="entry name" value="Dynamin_N"/>
</dbReference>
<keyword evidence="2" id="KW-0547">Nucleotide-binding</keyword>
<evidence type="ECO:0000256" key="6">
    <source>
        <dbReference type="SAM" id="Coils"/>
    </source>
</evidence>
<evidence type="ECO:0000259" key="9">
    <source>
        <dbReference type="Pfam" id="PF21808"/>
    </source>
</evidence>
<accession>A0AAE3VWX4</accession>
<dbReference type="GO" id="GO:0016020">
    <property type="term" value="C:membrane"/>
    <property type="evidence" value="ECO:0007669"/>
    <property type="project" value="UniProtKB-SubCell"/>
</dbReference>
<dbReference type="SUPFAM" id="SSF52540">
    <property type="entry name" value="P-loop containing nucleoside triphosphate hydrolases"/>
    <property type="match status" value="1"/>
</dbReference>
<dbReference type="Gene3D" id="3.40.50.300">
    <property type="entry name" value="P-loop containing nucleotide triphosphate hydrolases"/>
    <property type="match status" value="1"/>
</dbReference>
<comment type="subcellular location">
    <subcellularLocation>
        <location evidence="1">Membrane</location>
    </subcellularLocation>
</comment>
<name>A0AAE3VWX4_9ACTN</name>
<protein>
    <submittedName>
        <fullName evidence="10">GTPase SAR1 family protein</fullName>
    </submittedName>
</protein>
<sequence length="660" mass="74520">MNDRRIIPERWQTWRSELLEIFERVKTIADGVERGIDHEHLPSTQSRILEAARNSIHREAFRVMVFGDFSSGKSTLINALLGEDILPRSANPTTAFTTVVSRADERSARLSRDIENSPEMVDVVSIEEFQRQVELRLDEEGQTMRSPYVHGAVYGPFPILSAGVELIDSAGVNEDPERERVTMNYLPLVDAVIYVTLAKAAFKQQDQNYYLDLLRKHGHDDIFFVVNQVDEIEDRDRADVESRCRAIARKMNRRSDPRIYFTSAKQALLARTDPAKADLEAGSNVPALEDALRAFFREGRDRLKLQRPAEVVRQEIFRLREKVRRQREVLDRNAKDLRTILDSKGEVRHNIEHTLRLIELTLKNWTDQSTALLRQQTETFLRKKSEEVDAWAARGRTDVHISRILPAGRRTAAVKLNERLATELDRQMRAFTLDQLNAFIAERQDHLQGELLPVLRDYAIQMEQLEEGLFSTPRTIDDATLRRWLTNMTTSAVTRVEASPKTAQNAGLGILVGGTGAGAALGVFAAVGVASTTAVAAVAAPLVLSVVAIPVVIRHFTNRRVQQDAVREFRQELTNNAGLIAEEYAGKLHSELRRSTDSLYRELEARFREPITAVENAIAAAKQDATKVEDMRSQLHRWEASLAAIEETAGKLAARMLANA</sequence>
<dbReference type="InterPro" id="IPR027094">
    <property type="entry name" value="Mitofusin_fam"/>
</dbReference>
<dbReference type="EMBL" id="JAUSUZ010000001">
    <property type="protein sequence ID" value="MDQ0365112.1"/>
    <property type="molecule type" value="Genomic_DNA"/>
</dbReference>
<dbReference type="PANTHER" id="PTHR10465">
    <property type="entry name" value="TRANSMEMBRANE GTPASE FZO1"/>
    <property type="match status" value="1"/>
</dbReference>
<keyword evidence="6" id="KW-0175">Coiled coil</keyword>
<dbReference type="CDD" id="cd09912">
    <property type="entry name" value="DLP_2"/>
    <property type="match status" value="1"/>
</dbReference>
<comment type="caution">
    <text evidence="10">The sequence shown here is derived from an EMBL/GenBank/DDBJ whole genome shotgun (WGS) entry which is preliminary data.</text>
</comment>
<dbReference type="Pfam" id="PF00350">
    <property type="entry name" value="Dynamin_N"/>
    <property type="match status" value="1"/>
</dbReference>
<feature type="transmembrane region" description="Helical" evidence="7">
    <location>
        <begin position="534"/>
        <end position="553"/>
    </location>
</feature>
<evidence type="ECO:0000256" key="7">
    <source>
        <dbReference type="SAM" id="Phobius"/>
    </source>
</evidence>
<keyword evidence="4" id="KW-0342">GTP-binding</keyword>
<keyword evidence="5 7" id="KW-0472">Membrane</keyword>
<evidence type="ECO:0000256" key="4">
    <source>
        <dbReference type="ARBA" id="ARBA00023134"/>
    </source>
</evidence>
<feature type="coiled-coil region" evidence="6">
    <location>
        <begin position="611"/>
        <end position="648"/>
    </location>
</feature>
<organism evidence="10 11">
    <name type="scientific">Catenuloplanes indicus</name>
    <dbReference type="NCBI Taxonomy" id="137267"/>
    <lineage>
        <taxon>Bacteria</taxon>
        <taxon>Bacillati</taxon>
        <taxon>Actinomycetota</taxon>
        <taxon>Actinomycetes</taxon>
        <taxon>Micromonosporales</taxon>
        <taxon>Micromonosporaceae</taxon>
        <taxon>Catenuloplanes</taxon>
    </lineage>
</organism>
<dbReference type="PANTHER" id="PTHR10465:SF0">
    <property type="entry name" value="SARCALUMENIN"/>
    <property type="match status" value="1"/>
</dbReference>
<keyword evidence="7" id="KW-1133">Transmembrane helix</keyword>
<dbReference type="RefSeq" id="WP_307237327.1">
    <property type="nucleotide sequence ID" value="NZ_JAUSUZ010000001.1"/>
</dbReference>
<dbReference type="InterPro" id="IPR049399">
    <property type="entry name" value="BDLP-like_hel"/>
</dbReference>